<dbReference type="AlphaFoldDB" id="A0A562REE2"/>
<dbReference type="EMBL" id="VLLB01000002">
    <property type="protein sequence ID" value="TWI67398.1"/>
    <property type="molecule type" value="Genomic_DNA"/>
</dbReference>
<proteinExistence type="predicted"/>
<dbReference type="PANTHER" id="PTHR43384:SF6">
    <property type="entry name" value="SEPTUM SITE-DETERMINING PROTEIN MIND HOMOLOG, CHLOROPLASTIC"/>
    <property type="match status" value="1"/>
</dbReference>
<dbReference type="SUPFAM" id="SSF52172">
    <property type="entry name" value="CheY-like"/>
    <property type="match status" value="1"/>
</dbReference>
<evidence type="ECO:0000313" key="5">
    <source>
        <dbReference type="EMBL" id="TWI67398.1"/>
    </source>
</evidence>
<dbReference type="Pfam" id="PF13614">
    <property type="entry name" value="AAA_31"/>
    <property type="match status" value="1"/>
</dbReference>
<name>A0A562REE2_9BURK</name>
<feature type="domain" description="Response regulatory" evidence="4">
    <location>
        <begin position="2"/>
        <end position="119"/>
    </location>
</feature>
<keyword evidence="2" id="KW-0067">ATP-binding</keyword>
<dbReference type="InterPro" id="IPR011006">
    <property type="entry name" value="CheY-like_superfamily"/>
</dbReference>
<comment type="caution">
    <text evidence="5">The sequence shown here is derived from an EMBL/GenBank/DDBJ whole genome shotgun (WGS) entry which is preliminary data.</text>
</comment>
<evidence type="ECO:0000256" key="3">
    <source>
        <dbReference type="PROSITE-ProRule" id="PRU00169"/>
    </source>
</evidence>
<dbReference type="GO" id="GO:0051782">
    <property type="term" value="P:negative regulation of cell division"/>
    <property type="evidence" value="ECO:0007669"/>
    <property type="project" value="TreeGrafter"/>
</dbReference>
<evidence type="ECO:0000259" key="4">
    <source>
        <dbReference type="PROSITE" id="PS50110"/>
    </source>
</evidence>
<gene>
    <name evidence="5" type="ORF">IP91_01511</name>
</gene>
<evidence type="ECO:0000256" key="1">
    <source>
        <dbReference type="ARBA" id="ARBA00022741"/>
    </source>
</evidence>
<reference evidence="5 6" key="1">
    <citation type="journal article" date="2015" name="Stand. Genomic Sci.">
        <title>Genomic Encyclopedia of Bacterial and Archaeal Type Strains, Phase III: the genomes of soil and plant-associated and newly described type strains.</title>
        <authorList>
            <person name="Whitman W.B."/>
            <person name="Woyke T."/>
            <person name="Klenk H.P."/>
            <person name="Zhou Y."/>
            <person name="Lilburn T.G."/>
            <person name="Beck B.J."/>
            <person name="De Vos P."/>
            <person name="Vandamme P."/>
            <person name="Eisen J.A."/>
            <person name="Garrity G."/>
            <person name="Hugenholtz P."/>
            <person name="Kyrpides N.C."/>
        </authorList>
    </citation>
    <scope>NUCLEOTIDE SEQUENCE [LARGE SCALE GENOMIC DNA]</scope>
    <source>
        <strain evidence="5 6">CGMCC 1.10822</strain>
    </source>
</reference>
<keyword evidence="3" id="KW-0597">Phosphoprotein</keyword>
<dbReference type="Proteomes" id="UP000318431">
    <property type="component" value="Unassembled WGS sequence"/>
</dbReference>
<dbReference type="GO" id="GO:0000160">
    <property type="term" value="P:phosphorelay signal transduction system"/>
    <property type="evidence" value="ECO:0007669"/>
    <property type="project" value="InterPro"/>
</dbReference>
<dbReference type="PROSITE" id="PS50110">
    <property type="entry name" value="RESPONSE_REGULATORY"/>
    <property type="match status" value="1"/>
</dbReference>
<evidence type="ECO:0000256" key="2">
    <source>
        <dbReference type="ARBA" id="ARBA00022840"/>
    </source>
</evidence>
<organism evidence="5 6">
    <name type="scientific">Pseudoduganella lurida</name>
    <dbReference type="NCBI Taxonomy" id="1036180"/>
    <lineage>
        <taxon>Bacteria</taxon>
        <taxon>Pseudomonadati</taxon>
        <taxon>Pseudomonadota</taxon>
        <taxon>Betaproteobacteria</taxon>
        <taxon>Burkholderiales</taxon>
        <taxon>Oxalobacteraceae</taxon>
        <taxon>Telluria group</taxon>
        <taxon>Pseudoduganella</taxon>
    </lineage>
</organism>
<feature type="modified residue" description="4-aspartylphosphate" evidence="3">
    <location>
        <position position="54"/>
    </location>
</feature>
<dbReference type="GO" id="GO:0009898">
    <property type="term" value="C:cytoplasmic side of plasma membrane"/>
    <property type="evidence" value="ECO:0007669"/>
    <property type="project" value="TreeGrafter"/>
</dbReference>
<dbReference type="InterPro" id="IPR001789">
    <property type="entry name" value="Sig_transdc_resp-reg_receiver"/>
</dbReference>
<dbReference type="Gene3D" id="3.40.50.300">
    <property type="entry name" value="P-loop containing nucleotide triphosphate hydrolases"/>
    <property type="match status" value="1"/>
</dbReference>
<dbReference type="PANTHER" id="PTHR43384">
    <property type="entry name" value="SEPTUM SITE-DETERMINING PROTEIN MIND HOMOLOG, CHLOROPLASTIC-RELATED"/>
    <property type="match status" value="1"/>
</dbReference>
<dbReference type="InterPro" id="IPR027417">
    <property type="entry name" value="P-loop_NTPase"/>
</dbReference>
<dbReference type="Gene3D" id="3.40.50.2300">
    <property type="match status" value="1"/>
</dbReference>
<dbReference type="GO" id="GO:0016887">
    <property type="term" value="F:ATP hydrolysis activity"/>
    <property type="evidence" value="ECO:0007669"/>
    <property type="project" value="TreeGrafter"/>
</dbReference>
<sequence length="394" mass="42578">MKIAVLSRDDRHLIELARQLRSRPGADEVDMIAGTPERLTTLADEAVPDVLVVDQPRAEEGDLDQLERLGHLFPRMAFIVLSSDLSQEFLLRAMRAGVREVLPAAPALAVLAQALDRIAEKLGNQGGANGRVLAFISCKGGSGSTFLATNLAYALSAGGSKRVALIDMNLQFGDASLFVSDVKPLATLSDVATQIHRLDPSFLASSMVSVTPNYSVLAAPSDPAHASDVKPEHIDAIVKLARRQYDFIVLDVGRSLDPVSIRALDHADTIYPVLQMTLPYIRDGKRLLTVFRNLDYGKDKVELIVNRHDKNSDIRLKDLEDAFETTALRTMPNHYDAAAKSVNQGVPITRLAPDSPLSAALADMARTLTGETAPQKGAGMMSRLFGRRAAAPAA</sequence>
<dbReference type="OrthoDB" id="9768734at2"/>
<keyword evidence="6" id="KW-1185">Reference proteome</keyword>
<evidence type="ECO:0000313" key="6">
    <source>
        <dbReference type="Proteomes" id="UP000318431"/>
    </source>
</evidence>
<protein>
    <submittedName>
        <fullName evidence="5">Pilus assembly protein CpaE</fullName>
    </submittedName>
</protein>
<dbReference type="RefSeq" id="WP_145648258.1">
    <property type="nucleotide sequence ID" value="NZ_VLLB01000002.1"/>
</dbReference>
<dbReference type="InterPro" id="IPR025669">
    <property type="entry name" value="AAA_dom"/>
</dbReference>
<keyword evidence="1" id="KW-0547">Nucleotide-binding</keyword>
<accession>A0A562REE2</accession>
<dbReference type="InterPro" id="IPR050625">
    <property type="entry name" value="ParA/MinD_ATPase"/>
</dbReference>
<dbReference type="SUPFAM" id="SSF52540">
    <property type="entry name" value="P-loop containing nucleoside triphosphate hydrolases"/>
    <property type="match status" value="1"/>
</dbReference>
<dbReference type="GO" id="GO:0005829">
    <property type="term" value="C:cytosol"/>
    <property type="evidence" value="ECO:0007669"/>
    <property type="project" value="TreeGrafter"/>
</dbReference>
<dbReference type="GO" id="GO:0005524">
    <property type="term" value="F:ATP binding"/>
    <property type="evidence" value="ECO:0007669"/>
    <property type="project" value="UniProtKB-KW"/>
</dbReference>